<name>A0A9D4E5N6_DREPO</name>
<dbReference type="Proteomes" id="UP000828390">
    <property type="component" value="Unassembled WGS sequence"/>
</dbReference>
<reference evidence="2" key="2">
    <citation type="submission" date="2020-11" db="EMBL/GenBank/DDBJ databases">
        <authorList>
            <person name="McCartney M.A."/>
            <person name="Auch B."/>
            <person name="Kono T."/>
            <person name="Mallez S."/>
            <person name="Becker A."/>
            <person name="Gohl D.M."/>
            <person name="Silverstein K.A.T."/>
            <person name="Koren S."/>
            <person name="Bechman K.B."/>
            <person name="Herman A."/>
            <person name="Abrahante J.E."/>
            <person name="Garbe J."/>
        </authorList>
    </citation>
    <scope>NUCLEOTIDE SEQUENCE</scope>
    <source>
        <strain evidence="2">Duluth1</strain>
        <tissue evidence="2">Whole animal</tissue>
    </source>
</reference>
<reference evidence="2" key="1">
    <citation type="journal article" date="2019" name="bioRxiv">
        <title>The Genome of the Zebra Mussel, Dreissena polymorpha: A Resource for Invasive Species Research.</title>
        <authorList>
            <person name="McCartney M.A."/>
            <person name="Auch B."/>
            <person name="Kono T."/>
            <person name="Mallez S."/>
            <person name="Zhang Y."/>
            <person name="Obille A."/>
            <person name="Becker A."/>
            <person name="Abrahante J.E."/>
            <person name="Garbe J."/>
            <person name="Badalamenti J.P."/>
            <person name="Herman A."/>
            <person name="Mangelson H."/>
            <person name="Liachko I."/>
            <person name="Sullivan S."/>
            <person name="Sone E.D."/>
            <person name="Koren S."/>
            <person name="Silverstein K.A.T."/>
            <person name="Beckman K.B."/>
            <person name="Gohl D.M."/>
        </authorList>
    </citation>
    <scope>NUCLEOTIDE SEQUENCE</scope>
    <source>
        <strain evidence="2">Duluth1</strain>
        <tissue evidence="2">Whole animal</tissue>
    </source>
</reference>
<evidence type="ECO:0000313" key="2">
    <source>
        <dbReference type="EMBL" id="KAH3773248.1"/>
    </source>
</evidence>
<comment type="caution">
    <text evidence="2">The sequence shown here is derived from an EMBL/GenBank/DDBJ whole genome shotgun (WGS) entry which is preliminary data.</text>
</comment>
<feature type="compositionally biased region" description="Basic residues" evidence="1">
    <location>
        <begin position="107"/>
        <end position="119"/>
    </location>
</feature>
<feature type="compositionally biased region" description="Basic residues" evidence="1">
    <location>
        <begin position="135"/>
        <end position="144"/>
    </location>
</feature>
<feature type="compositionally biased region" description="Acidic residues" evidence="1">
    <location>
        <begin position="171"/>
        <end position="183"/>
    </location>
</feature>
<feature type="compositionally biased region" description="Basic residues" evidence="1">
    <location>
        <begin position="154"/>
        <end position="164"/>
    </location>
</feature>
<accession>A0A9D4E5N6</accession>
<dbReference type="EMBL" id="JAIWYP010000009">
    <property type="protein sequence ID" value="KAH3773248.1"/>
    <property type="molecule type" value="Genomic_DNA"/>
</dbReference>
<keyword evidence="3" id="KW-1185">Reference proteome</keyword>
<feature type="compositionally biased region" description="Acidic residues" evidence="1">
    <location>
        <begin position="86"/>
        <end position="99"/>
    </location>
</feature>
<proteinExistence type="predicted"/>
<gene>
    <name evidence="2" type="ORF">DPMN_174606</name>
</gene>
<evidence type="ECO:0000256" key="1">
    <source>
        <dbReference type="SAM" id="MobiDB-lite"/>
    </source>
</evidence>
<protein>
    <submittedName>
        <fullName evidence="2">Uncharacterized protein</fullName>
    </submittedName>
</protein>
<feature type="region of interest" description="Disordered" evidence="1">
    <location>
        <begin position="58"/>
        <end position="183"/>
    </location>
</feature>
<dbReference type="AlphaFoldDB" id="A0A9D4E5N6"/>
<sequence>MHMLRLSQGNLNATKLKEEFGGKMTAAMLSQIDFEINDMLIDRSPDLWFPKLRSKKLEDDFSSGSDAEDELKAVKQKPGGKAHVDEVEEETEEETESEEGSATAAVAKRRVSHKRRHKNNNTTEDSEDEIEVKPKAKYKSKKSVNVKEKESTKNKIKRKSKRKSVHVEMSDTSDTETSDSSDEDVFFRKVPKGFDRHLRFAGSIDGKGDDFDSFKLKCKSYAKAFNWTEDDCRYCLCWSLQSDAAKYHTLVSSSTGPLTYR</sequence>
<evidence type="ECO:0000313" key="3">
    <source>
        <dbReference type="Proteomes" id="UP000828390"/>
    </source>
</evidence>
<organism evidence="2 3">
    <name type="scientific">Dreissena polymorpha</name>
    <name type="common">Zebra mussel</name>
    <name type="synonym">Mytilus polymorpha</name>
    <dbReference type="NCBI Taxonomy" id="45954"/>
    <lineage>
        <taxon>Eukaryota</taxon>
        <taxon>Metazoa</taxon>
        <taxon>Spiralia</taxon>
        <taxon>Lophotrochozoa</taxon>
        <taxon>Mollusca</taxon>
        <taxon>Bivalvia</taxon>
        <taxon>Autobranchia</taxon>
        <taxon>Heteroconchia</taxon>
        <taxon>Euheterodonta</taxon>
        <taxon>Imparidentia</taxon>
        <taxon>Neoheterodontei</taxon>
        <taxon>Myida</taxon>
        <taxon>Dreissenoidea</taxon>
        <taxon>Dreissenidae</taxon>
        <taxon>Dreissena</taxon>
    </lineage>
</organism>